<keyword evidence="2" id="KW-1133">Transmembrane helix</keyword>
<feature type="domain" description="Pyrrolo-quinoline quinone repeat" evidence="3">
    <location>
        <begin position="358"/>
        <end position="535"/>
    </location>
</feature>
<dbReference type="InterPro" id="IPR015943">
    <property type="entry name" value="WD40/YVTN_repeat-like_dom_sf"/>
</dbReference>
<feature type="region of interest" description="Disordered" evidence="1">
    <location>
        <begin position="1"/>
        <end position="106"/>
    </location>
</feature>
<organism evidence="4 5">
    <name type="scientific">Streptomyces durocortorensis</name>
    <dbReference type="NCBI Taxonomy" id="2811104"/>
    <lineage>
        <taxon>Bacteria</taxon>
        <taxon>Bacillati</taxon>
        <taxon>Actinomycetota</taxon>
        <taxon>Actinomycetes</taxon>
        <taxon>Kitasatosporales</taxon>
        <taxon>Streptomycetaceae</taxon>
        <taxon>Streptomyces</taxon>
    </lineage>
</organism>
<dbReference type="PANTHER" id="PTHR34512:SF30">
    <property type="entry name" value="OUTER MEMBRANE PROTEIN ASSEMBLY FACTOR BAMB"/>
    <property type="match status" value="1"/>
</dbReference>
<dbReference type="SUPFAM" id="SSF50998">
    <property type="entry name" value="Quinoprotein alcohol dehydrogenase-like"/>
    <property type="match status" value="1"/>
</dbReference>
<feature type="domain" description="Pyrrolo-quinoline quinone repeat" evidence="3">
    <location>
        <begin position="194"/>
        <end position="325"/>
    </location>
</feature>
<protein>
    <submittedName>
        <fullName evidence="4">PQQ-binding-like beta-propeller repeat protein</fullName>
    </submittedName>
</protein>
<dbReference type="EMBL" id="JAFEUF010000370">
    <property type="protein sequence ID" value="MBM7058671.1"/>
    <property type="molecule type" value="Genomic_DNA"/>
</dbReference>
<dbReference type="Proteomes" id="UP000712045">
    <property type="component" value="Unassembled WGS sequence"/>
</dbReference>
<feature type="compositionally biased region" description="Low complexity" evidence="1">
    <location>
        <begin position="27"/>
        <end position="37"/>
    </location>
</feature>
<evidence type="ECO:0000313" key="4">
    <source>
        <dbReference type="EMBL" id="MBM7058671.1"/>
    </source>
</evidence>
<dbReference type="InterPro" id="IPR002372">
    <property type="entry name" value="PQQ_rpt_dom"/>
</dbReference>
<dbReference type="Pfam" id="PF13360">
    <property type="entry name" value="PQQ_2"/>
    <property type="match status" value="2"/>
</dbReference>
<dbReference type="Gene3D" id="2.130.10.10">
    <property type="entry name" value="YVTN repeat-like/Quinoprotein amine dehydrogenase"/>
    <property type="match status" value="1"/>
</dbReference>
<keyword evidence="2" id="KW-0472">Membrane</keyword>
<feature type="compositionally biased region" description="Gly residues" evidence="1">
    <location>
        <begin position="95"/>
        <end position="104"/>
    </location>
</feature>
<gene>
    <name evidence="4" type="ORF">JS521_33930</name>
</gene>
<name>A0ABS2I673_9ACTN</name>
<evidence type="ECO:0000256" key="1">
    <source>
        <dbReference type="SAM" id="MobiDB-lite"/>
    </source>
</evidence>
<keyword evidence="5" id="KW-1185">Reference proteome</keyword>
<reference evidence="4 5" key="1">
    <citation type="submission" date="2021-02" db="EMBL/GenBank/DDBJ databases">
        <title>Genome Streptomyces sp. RHZ10.</title>
        <authorList>
            <person name="Besaury L."/>
        </authorList>
    </citation>
    <scope>NUCLEOTIDE SEQUENCE [LARGE SCALE GENOMIC DNA]</scope>
    <source>
        <strain evidence="4 5">RHZ10</strain>
    </source>
</reference>
<dbReference type="InterPro" id="IPR011047">
    <property type="entry name" value="Quinoprotein_ADH-like_sf"/>
</dbReference>
<proteinExistence type="predicted"/>
<feature type="compositionally biased region" description="Pro residues" evidence="1">
    <location>
        <begin position="38"/>
        <end position="60"/>
    </location>
</feature>
<keyword evidence="2" id="KW-0812">Transmembrane</keyword>
<feature type="region of interest" description="Disordered" evidence="1">
    <location>
        <begin position="135"/>
        <end position="177"/>
    </location>
</feature>
<dbReference type="PANTHER" id="PTHR34512">
    <property type="entry name" value="CELL SURFACE PROTEIN"/>
    <property type="match status" value="1"/>
</dbReference>
<sequence>MSQPPPQGSPGEQGGFGAPYEPQPGAYGEPGQQQHQPQPGPYGPPPTPSYGYPQPQPPTVPYGYPQSQPHPPTVPPGYPQPPTVPYGQPQQPPAGGSGSGGGGRPRGRAAGLVAAVLAGLLVIGAGVWFAVGGDDGTDDKNPVAKESTAPKKPSGEPSPKLTPGPGAAELNKDRKDGEAKVRWLQKNDVDVPEGGVGVRGPWITGGIVAKAMYRTASGYSLDDGSQKWSLRLPADVCGAPTQPSPDGKIVIALREDTVEGADCEKLQMIDLTTGKAGWTATLDRSSMTDGLSNIVMAVNGDVLTVGRTTRTDAYRISDGKPLWDRLPGFCQPYGFTSGDVPLAAVDCRKRPGDDATPDEEVRRMDPATGKTVWTYKVKKGWRIDRFYSVEPPVVSLRKDEDTGEPQWAIALLSNDGDLLAQPDPGKEQFEIECGEPDENLEDCLGATAGGDTFYLATKPAHVDGEFTNSVVAFDMKTGKMKWKVPAPAAQTLHPMRVEDGKVLLYLTPPYSKGENGGGIMALGPQGGALQTVLRHPAAAGGAEQMFEPVVRYADGRSLVAAGRVSAENDAEEMDLETIIAFGD</sequence>
<accession>A0ABS2I673</accession>
<feature type="compositionally biased region" description="Pro residues" evidence="1">
    <location>
        <begin position="68"/>
        <end position="84"/>
    </location>
</feature>
<comment type="caution">
    <text evidence="4">The sequence shown here is derived from an EMBL/GenBank/DDBJ whole genome shotgun (WGS) entry which is preliminary data.</text>
</comment>
<evidence type="ECO:0000259" key="3">
    <source>
        <dbReference type="Pfam" id="PF13360"/>
    </source>
</evidence>
<feature type="transmembrane region" description="Helical" evidence="2">
    <location>
        <begin position="109"/>
        <end position="131"/>
    </location>
</feature>
<dbReference type="RefSeq" id="WP_205086730.1">
    <property type="nucleotide sequence ID" value="NZ_JAFEUF010000370.1"/>
</dbReference>
<evidence type="ECO:0000256" key="2">
    <source>
        <dbReference type="SAM" id="Phobius"/>
    </source>
</evidence>
<evidence type="ECO:0000313" key="5">
    <source>
        <dbReference type="Proteomes" id="UP000712045"/>
    </source>
</evidence>